<keyword evidence="1" id="KW-0472">Membrane</keyword>
<comment type="caution">
    <text evidence="3">The sequence shown here is derived from an EMBL/GenBank/DDBJ whole genome shotgun (WGS) entry which is preliminary data.</text>
</comment>
<dbReference type="PANTHER" id="PTHR40763:SF4">
    <property type="entry name" value="DUF1707 DOMAIN-CONTAINING PROTEIN"/>
    <property type="match status" value="1"/>
</dbReference>
<keyword evidence="1" id="KW-1133">Transmembrane helix</keyword>
<dbReference type="PANTHER" id="PTHR40763">
    <property type="entry name" value="MEMBRANE PROTEIN-RELATED"/>
    <property type="match status" value="1"/>
</dbReference>
<evidence type="ECO:0000256" key="1">
    <source>
        <dbReference type="SAM" id="Phobius"/>
    </source>
</evidence>
<evidence type="ECO:0000259" key="2">
    <source>
        <dbReference type="Pfam" id="PF08044"/>
    </source>
</evidence>
<feature type="transmembrane region" description="Helical" evidence="1">
    <location>
        <begin position="112"/>
        <end position="132"/>
    </location>
</feature>
<dbReference type="RefSeq" id="WP_402386974.1">
    <property type="nucleotide sequence ID" value="NZ_JBIUYY010000018.1"/>
</dbReference>
<proteinExistence type="predicted"/>
<protein>
    <submittedName>
        <fullName evidence="3">DUF1707 domain-containing protein</fullName>
    </submittedName>
</protein>
<reference evidence="3 4" key="1">
    <citation type="submission" date="2024-10" db="EMBL/GenBank/DDBJ databases">
        <title>The Natural Products Discovery Center: Release of the First 8490 Sequenced Strains for Exploring Actinobacteria Biosynthetic Diversity.</title>
        <authorList>
            <person name="Kalkreuter E."/>
            <person name="Kautsar S.A."/>
            <person name="Yang D."/>
            <person name="Bader C.D."/>
            <person name="Teijaro C.N."/>
            <person name="Fluegel L."/>
            <person name="Davis C.M."/>
            <person name="Simpson J.R."/>
            <person name="Lauterbach L."/>
            <person name="Steele A.D."/>
            <person name="Gui C."/>
            <person name="Meng S."/>
            <person name="Li G."/>
            <person name="Viehrig K."/>
            <person name="Ye F."/>
            <person name="Su P."/>
            <person name="Kiefer A.F."/>
            <person name="Nichols A."/>
            <person name="Cepeda A.J."/>
            <person name="Yan W."/>
            <person name="Fan B."/>
            <person name="Jiang Y."/>
            <person name="Adhikari A."/>
            <person name="Zheng C.-J."/>
            <person name="Schuster L."/>
            <person name="Cowan T.M."/>
            <person name="Smanski M.J."/>
            <person name="Chevrette M.G."/>
            <person name="De Carvalho L.P.S."/>
            <person name="Shen B."/>
        </authorList>
    </citation>
    <scope>NUCLEOTIDE SEQUENCE [LARGE SCALE GENOMIC DNA]</scope>
    <source>
        <strain evidence="3 4">NPDC087220</strain>
    </source>
</reference>
<dbReference type="EMBL" id="JBIUYY010000018">
    <property type="protein sequence ID" value="MFJ2825542.1"/>
    <property type="molecule type" value="Genomic_DNA"/>
</dbReference>
<dbReference type="InterPro" id="IPR012551">
    <property type="entry name" value="DUF1707_SHOCT-like"/>
</dbReference>
<sequence>MENSLGKPSAPAVRVSDAERDGTLGILASALAEGRLDAQEHAERVRRALDARTAGDLAALTADLPAPAPSRAERDRRDLAEWLAEWRYWLGGSVVLSAIWGVRCLQKGELAYYWPVAPLAVWAAVLVAVAIWPRSEDGTA</sequence>
<keyword evidence="1" id="KW-0812">Transmembrane</keyword>
<keyword evidence="4" id="KW-1185">Reference proteome</keyword>
<gene>
    <name evidence="3" type="ORF">ACIO7M_31160</name>
</gene>
<dbReference type="Pfam" id="PF08044">
    <property type="entry name" value="DUF1707"/>
    <property type="match status" value="1"/>
</dbReference>
<name>A0ABW8EQJ2_STRT5</name>
<dbReference type="Proteomes" id="UP001617351">
    <property type="component" value="Unassembled WGS sequence"/>
</dbReference>
<evidence type="ECO:0000313" key="4">
    <source>
        <dbReference type="Proteomes" id="UP001617351"/>
    </source>
</evidence>
<accession>A0ABW8EQJ2</accession>
<organism evidence="3 4">
    <name type="scientific">Streptomyces toxytricini</name>
    <name type="common">Actinomyces toxytricini</name>
    <dbReference type="NCBI Taxonomy" id="67369"/>
    <lineage>
        <taxon>Bacteria</taxon>
        <taxon>Bacillati</taxon>
        <taxon>Actinomycetota</taxon>
        <taxon>Actinomycetes</taxon>
        <taxon>Kitasatosporales</taxon>
        <taxon>Streptomycetaceae</taxon>
        <taxon>Streptomyces</taxon>
    </lineage>
</organism>
<feature type="domain" description="DUF1707" evidence="2">
    <location>
        <begin position="13"/>
        <end position="65"/>
    </location>
</feature>
<evidence type="ECO:0000313" key="3">
    <source>
        <dbReference type="EMBL" id="MFJ2825542.1"/>
    </source>
</evidence>